<keyword evidence="3" id="KW-1185">Reference proteome</keyword>
<dbReference type="Gene3D" id="3.40.190.10">
    <property type="entry name" value="Periplasmic binding protein-like II"/>
    <property type="match status" value="2"/>
</dbReference>
<protein>
    <recommendedName>
        <fullName evidence="5">Extracellular solute-binding protein</fullName>
    </recommendedName>
</protein>
<dbReference type="Proteomes" id="UP000275024">
    <property type="component" value="Unassembled WGS sequence"/>
</dbReference>
<dbReference type="SUPFAM" id="SSF53850">
    <property type="entry name" value="Periplasmic binding protein-like II"/>
    <property type="match status" value="1"/>
</dbReference>
<dbReference type="EMBL" id="RBDY01000013">
    <property type="protein sequence ID" value="RKN20533.1"/>
    <property type="molecule type" value="Genomic_DNA"/>
</dbReference>
<name>A0A3A9W4V5_9ACTN</name>
<dbReference type="RefSeq" id="WP_120698257.1">
    <property type="nucleotide sequence ID" value="NZ_RBDX01000012.1"/>
</dbReference>
<organism evidence="1 4">
    <name type="scientific">Streptomyces radicis</name>
    <dbReference type="NCBI Taxonomy" id="1750517"/>
    <lineage>
        <taxon>Bacteria</taxon>
        <taxon>Bacillati</taxon>
        <taxon>Actinomycetota</taxon>
        <taxon>Actinomycetes</taxon>
        <taxon>Kitasatosporales</taxon>
        <taxon>Streptomycetaceae</taxon>
        <taxon>Streptomyces</taxon>
    </lineage>
</organism>
<dbReference type="AlphaFoldDB" id="A0A3A9W4V5"/>
<proteinExistence type="predicted"/>
<evidence type="ECO:0000313" key="1">
    <source>
        <dbReference type="EMBL" id="RKN08178.1"/>
    </source>
</evidence>
<evidence type="ECO:0000313" key="2">
    <source>
        <dbReference type="EMBL" id="RKN20533.1"/>
    </source>
</evidence>
<evidence type="ECO:0008006" key="5">
    <source>
        <dbReference type="Google" id="ProtNLM"/>
    </source>
</evidence>
<reference evidence="3 4" key="1">
    <citation type="submission" date="2018-09" db="EMBL/GenBank/DDBJ databases">
        <title>Streptomyces sp. nov. DS1-2, an endophytic actinomycete isolated from roots of Dendrobium scabrilingue.</title>
        <authorList>
            <person name="Kuncharoen N."/>
            <person name="Kudo T."/>
            <person name="Ohkuma M."/>
            <person name="Yuki M."/>
            <person name="Tanasupawat S."/>
        </authorList>
    </citation>
    <scope>NUCLEOTIDE SEQUENCE [LARGE SCALE GENOMIC DNA]</scope>
    <source>
        <strain evidence="1 4">AZ1-7</strain>
        <strain evidence="2 3">DS1-2</strain>
    </source>
</reference>
<evidence type="ECO:0000313" key="3">
    <source>
        <dbReference type="Proteomes" id="UP000268652"/>
    </source>
</evidence>
<dbReference type="OrthoDB" id="2509690at2"/>
<dbReference type="EMBL" id="RBDX01000012">
    <property type="protein sequence ID" value="RKN08178.1"/>
    <property type="molecule type" value="Genomic_DNA"/>
</dbReference>
<accession>A0A3A9W4V5</accession>
<sequence>MDGLGRGVLHLRHEPVHGAADDSVILSAPDSVVGIAENSGNAEAAQEFVDYLFSAQGQATFTEDQRLFSVRDDVTSDEAVLAPLKTDWIDTGRTAMYPDGMFTGASDLAALTQTFLQDEDAGAFLEALDTDFQSHGIQ</sequence>
<dbReference type="Proteomes" id="UP000268652">
    <property type="component" value="Unassembled WGS sequence"/>
</dbReference>
<evidence type="ECO:0000313" key="4">
    <source>
        <dbReference type="Proteomes" id="UP000275024"/>
    </source>
</evidence>
<comment type="caution">
    <text evidence="1">The sequence shown here is derived from an EMBL/GenBank/DDBJ whole genome shotgun (WGS) entry which is preliminary data.</text>
</comment>
<gene>
    <name evidence="2" type="ORF">D7318_18690</name>
    <name evidence="1" type="ORF">D7319_16830</name>
</gene>